<accession>A0A0J6CVD0</accession>
<proteinExistence type="predicted"/>
<evidence type="ECO:0000313" key="2">
    <source>
        <dbReference type="Proteomes" id="UP000035996"/>
    </source>
</evidence>
<gene>
    <name evidence="1" type="ORF">AB986_14615</name>
</gene>
<dbReference type="EMBL" id="LELK01000004">
    <property type="protein sequence ID" value="KMM37113.1"/>
    <property type="molecule type" value="Genomic_DNA"/>
</dbReference>
<dbReference type="RefSeq" id="WP_048311909.1">
    <property type="nucleotide sequence ID" value="NZ_CP119526.1"/>
</dbReference>
<name>A0A0J6CVD0_9BACL</name>
<protein>
    <submittedName>
        <fullName evidence="1">Uncharacterized protein</fullName>
    </submittedName>
</protein>
<comment type="caution">
    <text evidence="1">The sequence shown here is derived from an EMBL/GenBank/DDBJ whole genome shotgun (WGS) entry which is preliminary data.</text>
</comment>
<dbReference type="Proteomes" id="UP000035996">
    <property type="component" value="Unassembled WGS sequence"/>
</dbReference>
<evidence type="ECO:0000313" key="1">
    <source>
        <dbReference type="EMBL" id="KMM37113.1"/>
    </source>
</evidence>
<reference evidence="1" key="1">
    <citation type="submission" date="2015-06" db="EMBL/GenBank/DDBJ databases">
        <authorList>
            <person name="Liu B."/>
            <person name="Wang J."/>
            <person name="Zhu Y."/>
            <person name="Liu G."/>
            <person name="Chen Q."/>
            <person name="Zheng C."/>
            <person name="Che J."/>
            <person name="Ge C."/>
            <person name="Shi H."/>
            <person name="Pan Z."/>
            <person name="Liu X."/>
        </authorList>
    </citation>
    <scope>NUCLEOTIDE SEQUENCE [LARGE SCALE GENOMIC DNA]</scope>
    <source>
        <strain evidence="1">DSM 16346</strain>
    </source>
</reference>
<dbReference type="AlphaFoldDB" id="A0A0J6CVD0"/>
<keyword evidence="2" id="KW-1185">Reference proteome</keyword>
<dbReference type="OrthoDB" id="2886357at2"/>
<organism evidence="1 2">
    <name type="scientific">Guptibacillus hwajinpoensis</name>
    <dbReference type="NCBI Taxonomy" id="208199"/>
    <lineage>
        <taxon>Bacteria</taxon>
        <taxon>Bacillati</taxon>
        <taxon>Bacillota</taxon>
        <taxon>Bacilli</taxon>
        <taxon>Bacillales</taxon>
        <taxon>Guptibacillaceae</taxon>
        <taxon>Guptibacillus</taxon>
    </lineage>
</organism>
<sequence length="146" mass="16973">MSTKTIFYLTEFDCFQRSALYHARVATNLLKEGGMTLLEIIEIGKNEHGRELTIRELIKKLEEHPLDPGFEQSGNFIFPYQPVRDAKRYAGCKAFFGDFAMISCRFFIVTDEKVLIEELIIAIKENQERIDYGRLRDLQMNGRVSN</sequence>